<evidence type="ECO:0000256" key="5">
    <source>
        <dbReference type="SAM" id="Phobius"/>
    </source>
</evidence>
<keyword evidence="3 5" id="KW-1133">Transmembrane helix</keyword>
<evidence type="ECO:0000256" key="1">
    <source>
        <dbReference type="ARBA" id="ARBA00004141"/>
    </source>
</evidence>
<evidence type="ECO:0000256" key="4">
    <source>
        <dbReference type="ARBA" id="ARBA00023136"/>
    </source>
</evidence>
<keyword evidence="7" id="KW-1185">Reference proteome</keyword>
<organism evidence="6 7">
    <name type="scientific">Anthostomella pinea</name>
    <dbReference type="NCBI Taxonomy" id="933095"/>
    <lineage>
        <taxon>Eukaryota</taxon>
        <taxon>Fungi</taxon>
        <taxon>Dikarya</taxon>
        <taxon>Ascomycota</taxon>
        <taxon>Pezizomycotina</taxon>
        <taxon>Sordariomycetes</taxon>
        <taxon>Xylariomycetidae</taxon>
        <taxon>Xylariales</taxon>
        <taxon>Xylariaceae</taxon>
        <taxon>Anthostomella</taxon>
    </lineage>
</organism>
<feature type="transmembrane region" description="Helical" evidence="5">
    <location>
        <begin position="122"/>
        <end position="139"/>
    </location>
</feature>
<dbReference type="Proteomes" id="UP001295740">
    <property type="component" value="Unassembled WGS sequence"/>
</dbReference>
<comment type="caution">
    <text evidence="6">The sequence shown here is derived from an EMBL/GenBank/DDBJ whole genome shotgun (WGS) entry which is preliminary data.</text>
</comment>
<feature type="transmembrane region" description="Helical" evidence="5">
    <location>
        <begin position="278"/>
        <end position="298"/>
    </location>
</feature>
<reference evidence="6" key="1">
    <citation type="submission" date="2023-10" db="EMBL/GenBank/DDBJ databases">
        <authorList>
            <person name="Hackl T."/>
        </authorList>
    </citation>
    <scope>NUCLEOTIDE SEQUENCE</scope>
</reference>
<protein>
    <submittedName>
        <fullName evidence="6">Uu.00g121140.m01.CDS01</fullName>
    </submittedName>
</protein>
<keyword evidence="4 5" id="KW-0472">Membrane</keyword>
<evidence type="ECO:0000256" key="2">
    <source>
        <dbReference type="ARBA" id="ARBA00022692"/>
    </source>
</evidence>
<feature type="transmembrane region" description="Helical" evidence="5">
    <location>
        <begin position="318"/>
        <end position="337"/>
    </location>
</feature>
<name>A0AAI8VHX4_9PEZI</name>
<evidence type="ECO:0000256" key="3">
    <source>
        <dbReference type="ARBA" id="ARBA00022989"/>
    </source>
</evidence>
<feature type="transmembrane region" description="Helical" evidence="5">
    <location>
        <begin position="90"/>
        <end position="110"/>
    </location>
</feature>
<gene>
    <name evidence="6" type="ORF">KHLLAP_LOCUS5188</name>
</gene>
<feature type="transmembrane region" description="Helical" evidence="5">
    <location>
        <begin position="233"/>
        <end position="257"/>
    </location>
</feature>
<feature type="transmembrane region" description="Helical" evidence="5">
    <location>
        <begin position="151"/>
        <end position="175"/>
    </location>
</feature>
<dbReference type="InterPro" id="IPR007568">
    <property type="entry name" value="RTA1"/>
</dbReference>
<comment type="subcellular location">
    <subcellularLocation>
        <location evidence="1">Membrane</location>
        <topology evidence="1">Multi-pass membrane protein</topology>
    </subcellularLocation>
</comment>
<sequence>MAAPTPIPTYTSLPTTLLAQVARQATAAVTSAPTGTFISTQHITIGGVTNDYVTLAGSTIDLALPTCIQTITPDANGYLPPGTCNAIWDYYPSFSAAAAFAVIFGLLTALHIFQAIRYKKPFCWVIVMATVWETMAYVFRAVSTRQQQSTGIYLVFQIFILLSPLWVNAFVYMVLGRMIHMFVPSRNIFSIPAPIVAAGFVAFDFMSFVVQLVGGSMAGPTAPANQQLNAIHVYMGGIGIQQFFIVVFVGFAAKFQLEMRTLDARSGRQGSWKSGWRPLLMTLYASLTFITVRIIFRLVEFSSGSTGISNPLMTNEAYFYVLEAMPMLLAVLVFNFVHPGSVLGGPDSEMPGFFATCMGFFRKKKQFRKLDDASESEEMSSLRGLINVAVASCG</sequence>
<proteinExistence type="predicted"/>
<dbReference type="EMBL" id="CAUWAG010000007">
    <property type="protein sequence ID" value="CAJ2504720.1"/>
    <property type="molecule type" value="Genomic_DNA"/>
</dbReference>
<keyword evidence="2 5" id="KW-0812">Transmembrane</keyword>
<dbReference type="Pfam" id="PF04479">
    <property type="entry name" value="RTA1"/>
    <property type="match status" value="1"/>
</dbReference>
<dbReference type="AlphaFoldDB" id="A0AAI8VHX4"/>
<accession>A0AAI8VHX4</accession>
<dbReference type="PANTHER" id="PTHR31465:SF15">
    <property type="entry name" value="LIPID TRANSPORTER ATNI-RELATED"/>
    <property type="match status" value="1"/>
</dbReference>
<evidence type="ECO:0000313" key="7">
    <source>
        <dbReference type="Proteomes" id="UP001295740"/>
    </source>
</evidence>
<evidence type="ECO:0000313" key="6">
    <source>
        <dbReference type="EMBL" id="CAJ2504720.1"/>
    </source>
</evidence>
<dbReference type="PANTHER" id="PTHR31465">
    <property type="entry name" value="PROTEIN RTA1-RELATED"/>
    <property type="match status" value="1"/>
</dbReference>
<dbReference type="GO" id="GO:0016020">
    <property type="term" value="C:membrane"/>
    <property type="evidence" value="ECO:0007669"/>
    <property type="project" value="UniProtKB-SubCell"/>
</dbReference>
<feature type="transmembrane region" description="Helical" evidence="5">
    <location>
        <begin position="187"/>
        <end position="213"/>
    </location>
</feature>